<reference evidence="1 2" key="1">
    <citation type="submission" date="2019-11" db="EMBL/GenBank/DDBJ databases">
        <title>Whole genome sequence of Oryza granulata.</title>
        <authorList>
            <person name="Li W."/>
        </authorList>
    </citation>
    <scope>NUCLEOTIDE SEQUENCE [LARGE SCALE GENOMIC DNA]</scope>
    <source>
        <strain evidence="2">cv. Menghai</strain>
        <tissue evidence="1">Leaf</tissue>
    </source>
</reference>
<keyword evidence="2" id="KW-1185">Reference proteome</keyword>
<dbReference type="AlphaFoldDB" id="A0A6G1DX66"/>
<comment type="caution">
    <text evidence="1">The sequence shown here is derived from an EMBL/GenBank/DDBJ whole genome shotgun (WGS) entry which is preliminary data.</text>
</comment>
<name>A0A6G1DX66_9ORYZ</name>
<protein>
    <submittedName>
        <fullName evidence="1">Uncharacterized protein</fullName>
    </submittedName>
</protein>
<dbReference type="Proteomes" id="UP000479710">
    <property type="component" value="Unassembled WGS sequence"/>
</dbReference>
<organism evidence="1 2">
    <name type="scientific">Oryza meyeriana var. granulata</name>
    <dbReference type="NCBI Taxonomy" id="110450"/>
    <lineage>
        <taxon>Eukaryota</taxon>
        <taxon>Viridiplantae</taxon>
        <taxon>Streptophyta</taxon>
        <taxon>Embryophyta</taxon>
        <taxon>Tracheophyta</taxon>
        <taxon>Spermatophyta</taxon>
        <taxon>Magnoliopsida</taxon>
        <taxon>Liliopsida</taxon>
        <taxon>Poales</taxon>
        <taxon>Poaceae</taxon>
        <taxon>BOP clade</taxon>
        <taxon>Oryzoideae</taxon>
        <taxon>Oryzeae</taxon>
        <taxon>Oryzinae</taxon>
        <taxon>Oryza</taxon>
        <taxon>Oryza meyeriana</taxon>
    </lineage>
</organism>
<proteinExistence type="predicted"/>
<evidence type="ECO:0000313" key="1">
    <source>
        <dbReference type="EMBL" id="KAF0917089.1"/>
    </source>
</evidence>
<evidence type="ECO:0000313" key="2">
    <source>
        <dbReference type="Proteomes" id="UP000479710"/>
    </source>
</evidence>
<sequence length="92" mass="9580">MDAPAIDHRVTVDSLHGSQAAALSAVLHFHACGGVRNLYRINNLVSLDGLLQAISYGLLRILSANPTSWSALALLTAYAQHIKATAGTVGGT</sequence>
<dbReference type="EMBL" id="SPHZ02000005">
    <property type="protein sequence ID" value="KAF0917089.1"/>
    <property type="molecule type" value="Genomic_DNA"/>
</dbReference>
<accession>A0A6G1DX66</accession>
<gene>
    <name evidence="1" type="ORF">E2562_016896</name>
</gene>